<feature type="compositionally biased region" description="Polar residues" evidence="1">
    <location>
        <begin position="664"/>
        <end position="674"/>
    </location>
</feature>
<feature type="region of interest" description="Disordered" evidence="1">
    <location>
        <begin position="631"/>
        <end position="682"/>
    </location>
</feature>
<dbReference type="CDD" id="cd17470">
    <property type="entry name" value="T3SS_Flik_C"/>
    <property type="match status" value="1"/>
</dbReference>
<accession>A0ABZ2XTU1</accession>
<reference evidence="3 4" key="1">
    <citation type="submission" date="2023-04" db="EMBL/GenBank/DDBJ databases">
        <title>Complete genome sequence of Alisedimentitalea scapharcae.</title>
        <authorList>
            <person name="Rong J.-C."/>
            <person name="Yi M.-L."/>
            <person name="Zhao Q."/>
        </authorList>
    </citation>
    <scope>NUCLEOTIDE SEQUENCE [LARGE SCALE GENOMIC DNA]</scope>
    <source>
        <strain evidence="3 4">KCTC 42119</strain>
    </source>
</reference>
<feature type="compositionally biased region" description="Polar residues" evidence="1">
    <location>
        <begin position="196"/>
        <end position="223"/>
    </location>
</feature>
<dbReference type="Proteomes" id="UP001623232">
    <property type="component" value="Chromosome"/>
</dbReference>
<feature type="compositionally biased region" description="Polar residues" evidence="1">
    <location>
        <begin position="380"/>
        <end position="391"/>
    </location>
</feature>
<keyword evidence="4" id="KW-1185">Reference proteome</keyword>
<evidence type="ECO:0000259" key="2">
    <source>
        <dbReference type="Pfam" id="PF02120"/>
    </source>
</evidence>
<dbReference type="EMBL" id="CP123584">
    <property type="protein sequence ID" value="WZK89098.1"/>
    <property type="molecule type" value="Genomic_DNA"/>
</dbReference>
<feature type="region of interest" description="Disordered" evidence="1">
    <location>
        <begin position="128"/>
        <end position="157"/>
    </location>
</feature>
<feature type="region of interest" description="Disordered" evidence="1">
    <location>
        <begin position="379"/>
        <end position="401"/>
    </location>
</feature>
<evidence type="ECO:0000256" key="1">
    <source>
        <dbReference type="SAM" id="MobiDB-lite"/>
    </source>
</evidence>
<dbReference type="InterPro" id="IPR038610">
    <property type="entry name" value="FliK-like_C_sf"/>
</dbReference>
<keyword evidence="3" id="KW-0969">Cilium</keyword>
<evidence type="ECO:0000313" key="3">
    <source>
        <dbReference type="EMBL" id="WZK89098.1"/>
    </source>
</evidence>
<proteinExistence type="predicted"/>
<keyword evidence="3" id="KW-0966">Cell projection</keyword>
<gene>
    <name evidence="3" type="ORF">QEZ52_00695</name>
</gene>
<organism evidence="3 4">
    <name type="scientific">Aliisedimentitalea scapharcae</name>
    <dbReference type="NCBI Taxonomy" id="1524259"/>
    <lineage>
        <taxon>Bacteria</taxon>
        <taxon>Pseudomonadati</taxon>
        <taxon>Pseudomonadota</taxon>
        <taxon>Alphaproteobacteria</taxon>
        <taxon>Rhodobacterales</taxon>
        <taxon>Roseobacteraceae</taxon>
        <taxon>Aliisedimentitalea</taxon>
    </lineage>
</organism>
<evidence type="ECO:0000313" key="4">
    <source>
        <dbReference type="Proteomes" id="UP001623232"/>
    </source>
</evidence>
<dbReference type="Gene3D" id="3.30.750.140">
    <property type="match status" value="1"/>
</dbReference>
<feature type="region of interest" description="Disordered" evidence="1">
    <location>
        <begin position="193"/>
        <end position="242"/>
    </location>
</feature>
<dbReference type="Pfam" id="PF02120">
    <property type="entry name" value="Flg_hook"/>
    <property type="match status" value="1"/>
</dbReference>
<dbReference type="RefSeq" id="WP_406647022.1">
    <property type="nucleotide sequence ID" value="NZ_CP123584.1"/>
</dbReference>
<protein>
    <submittedName>
        <fullName evidence="3">Flagellar hook-length control protein FliK</fullName>
    </submittedName>
</protein>
<keyword evidence="3" id="KW-0282">Flagellum</keyword>
<sequence>MQILINQVSQMALQTDIKSESTASIPLSKAAAFQSVFDQQAGITTNGRHPDVFGTETLTLPDPENEGIVLSDDPAHPEANVDQDVDESTLENPNVRETRLLDQSETQPGTRTLIGHEKVAENFVASVRDNVPQQENMPDKQGENSNNPEVPIDSASGPAIMFSMIARTTGEMRTHTMQRIAEPSDVLDVRAHTEEQGASNQPDPRSRPSLNSRPNTENVSPPSAVQVEAETVRSGKMNPQDPVGNLAGAMTENRVSDLSIDHQNTDFIGASNPEIMLRTVGSEVRTAPQMLGTTATLRAEVGQVPLGDPDLGRRAVFALADEVHPAAKNWAAAGQAAVDRLNISQSTVAGQFHVDRSAVGHLELGRSINGLGAIVGQLDSGRSGTGQSAGLSQDDIGRPADAPSPVFGQVDASRRISGQSMVPAATPPEQNHMAEMQAEARLPEPNNSNIAELEAKNWGDSGRFASTLFAPQLANASSSNRQTAGREWAVQPTEIAATRSHFGLEAESTSATIVKEVLVDVPEFAERGSRNDVQFPIDVKNVSPLASRAEVYRSVVTQMQDAMARSGTRPVEIALNPEELGNVRIALTLSDATIGVSIVAERSETLELLRRNVDQLLSDFKDMGYDDINLDFSGSGQKPEHSPEAETREDNVGEAMGDTGEHVQGSSNGQSAVVTNGLDIRI</sequence>
<feature type="compositionally biased region" description="Basic and acidic residues" evidence="1">
    <location>
        <begin position="638"/>
        <end position="651"/>
    </location>
</feature>
<name>A0ABZ2XTU1_9RHOB</name>
<dbReference type="InterPro" id="IPR021136">
    <property type="entry name" value="Flagellar_hook_control-like_C"/>
</dbReference>
<feature type="domain" description="Flagellar hook-length control protein-like C-terminal" evidence="2">
    <location>
        <begin position="561"/>
        <end position="637"/>
    </location>
</feature>